<evidence type="ECO:0000256" key="4">
    <source>
        <dbReference type="ARBA" id="ARBA00034119"/>
    </source>
</evidence>
<dbReference type="Pfam" id="PF12756">
    <property type="entry name" value="zf-C2H2_2"/>
    <property type="match status" value="2"/>
</dbReference>
<feature type="domain" description="C2H2-type" evidence="6">
    <location>
        <begin position="91"/>
        <end position="111"/>
    </location>
</feature>
<keyword evidence="3" id="KW-0862">Zinc</keyword>
<evidence type="ECO:0000256" key="2">
    <source>
        <dbReference type="ARBA" id="ARBA00022771"/>
    </source>
</evidence>
<evidence type="ECO:0000259" key="6">
    <source>
        <dbReference type="PROSITE" id="PS50157"/>
    </source>
</evidence>
<comment type="similarity">
    <text evidence="4">Belongs to the ZNF277 family.</text>
</comment>
<dbReference type="PANTHER" id="PTHR13267:SF3">
    <property type="entry name" value="ZINC FINGER PROTEIN 277"/>
    <property type="match status" value="1"/>
</dbReference>
<dbReference type="GO" id="GO:0008270">
    <property type="term" value="F:zinc ion binding"/>
    <property type="evidence" value="ECO:0007669"/>
    <property type="project" value="UniProtKB-KW"/>
</dbReference>
<evidence type="ECO:0000256" key="5">
    <source>
        <dbReference type="PROSITE-ProRule" id="PRU00042"/>
    </source>
</evidence>
<evidence type="ECO:0000313" key="7">
    <source>
        <dbReference type="Ensembl" id="ENSCCRP00010015613.1"/>
    </source>
</evidence>
<keyword evidence="1" id="KW-0479">Metal-binding</keyword>
<dbReference type="Gene3D" id="3.30.160.60">
    <property type="entry name" value="Classic Zinc Finger"/>
    <property type="match status" value="1"/>
</dbReference>
<dbReference type="PANTHER" id="PTHR13267">
    <property type="entry name" value="ZINC FINGER PROTEIN 277"/>
    <property type="match status" value="1"/>
</dbReference>
<dbReference type="InterPro" id="IPR040048">
    <property type="entry name" value="ZNF277"/>
</dbReference>
<keyword evidence="8" id="KW-1185">Reference proteome</keyword>
<dbReference type="Proteomes" id="UP000694427">
    <property type="component" value="Unplaced"/>
</dbReference>
<dbReference type="InterPro" id="IPR036236">
    <property type="entry name" value="Znf_C2H2_sf"/>
</dbReference>
<dbReference type="Ensembl" id="ENSCCRT00010017002.1">
    <property type="protein sequence ID" value="ENSCCRP00010015613.1"/>
    <property type="gene ID" value="ENSCCRG00010006704.1"/>
</dbReference>
<dbReference type="InterPro" id="IPR013087">
    <property type="entry name" value="Znf_C2H2_type"/>
</dbReference>
<reference evidence="7" key="2">
    <citation type="submission" date="2025-09" db="UniProtKB">
        <authorList>
            <consortium name="Ensembl"/>
        </authorList>
    </citation>
    <scope>IDENTIFICATION</scope>
</reference>
<dbReference type="PROSITE" id="PS00028">
    <property type="entry name" value="ZINC_FINGER_C2H2_1"/>
    <property type="match status" value="1"/>
</dbReference>
<organism evidence="7 8">
    <name type="scientific">Cyprinus carpio</name>
    <name type="common">Common carp</name>
    <dbReference type="NCBI Taxonomy" id="7962"/>
    <lineage>
        <taxon>Eukaryota</taxon>
        <taxon>Metazoa</taxon>
        <taxon>Chordata</taxon>
        <taxon>Craniata</taxon>
        <taxon>Vertebrata</taxon>
        <taxon>Euteleostomi</taxon>
        <taxon>Actinopterygii</taxon>
        <taxon>Neopterygii</taxon>
        <taxon>Teleostei</taxon>
        <taxon>Ostariophysi</taxon>
        <taxon>Cypriniformes</taxon>
        <taxon>Cyprinidae</taxon>
        <taxon>Cyprininae</taxon>
        <taxon>Cyprinus</taxon>
    </lineage>
</organism>
<dbReference type="AlphaFoldDB" id="A0A8C1ICS0"/>
<sequence length="233" mass="27770">ILREQLQQRRLVSVYQKTAGFQKRRMPQTHHTEIQTNYKNFLDQQQKERDDTMFHRSCMFCIEEFTGNRWPTTVVYCNEFIDTLKWKLENMQCLYCEKTFRDKTTLKDHMRKKRQKLRLRSLLCHQLVGMTMCRFCRCYCCQERFETKEELVQHLVNTGHVMQLPDVSHWDQPQYYVPTYENDALRTALSDSDCEGPNPSSEVPVIAEDISNLRVIKQTSVLNKLLKDRGGSD</sequence>
<accession>A0A8C1ICS0</accession>
<evidence type="ECO:0000313" key="8">
    <source>
        <dbReference type="Proteomes" id="UP000694427"/>
    </source>
</evidence>
<dbReference type="InterPro" id="IPR041661">
    <property type="entry name" value="ZN622/Rei1/Reh1_Znf-C2H2"/>
</dbReference>
<reference evidence="7" key="1">
    <citation type="submission" date="2025-08" db="UniProtKB">
        <authorList>
            <consortium name="Ensembl"/>
        </authorList>
    </citation>
    <scope>IDENTIFICATION</scope>
</reference>
<dbReference type="PROSITE" id="PS50157">
    <property type="entry name" value="ZINC_FINGER_C2H2_2"/>
    <property type="match status" value="1"/>
</dbReference>
<proteinExistence type="inferred from homology"/>
<evidence type="ECO:0000256" key="3">
    <source>
        <dbReference type="ARBA" id="ARBA00022833"/>
    </source>
</evidence>
<name>A0A8C1ICS0_CYPCA</name>
<protein>
    <submittedName>
        <fullName evidence="7">Zinc finger protein 277</fullName>
    </submittedName>
</protein>
<dbReference type="SUPFAM" id="SSF57667">
    <property type="entry name" value="beta-beta-alpha zinc fingers"/>
    <property type="match status" value="1"/>
</dbReference>
<keyword evidence="2 5" id="KW-0863">Zinc-finger</keyword>
<evidence type="ECO:0000256" key="1">
    <source>
        <dbReference type="ARBA" id="ARBA00022723"/>
    </source>
</evidence>